<dbReference type="InterPro" id="IPR005312">
    <property type="entry name" value="DUF1759"/>
</dbReference>
<protein>
    <submittedName>
        <fullName evidence="1">Uncharacterized protein</fullName>
    </submittedName>
</protein>
<dbReference type="AlphaFoldDB" id="A0A0J7K6H5"/>
<evidence type="ECO:0000313" key="1">
    <source>
        <dbReference type="EMBL" id="KMQ85801.1"/>
    </source>
</evidence>
<dbReference type="PaxDb" id="67767-A0A0J7K6H5"/>
<dbReference type="STRING" id="67767.A0A0J7K6H5"/>
<dbReference type="PANTHER" id="PTHR22954">
    <property type="entry name" value="RETROVIRAL PROTEASE-RELATED"/>
    <property type="match status" value="1"/>
</dbReference>
<organism evidence="1 2">
    <name type="scientific">Lasius niger</name>
    <name type="common">Black garden ant</name>
    <dbReference type="NCBI Taxonomy" id="67767"/>
    <lineage>
        <taxon>Eukaryota</taxon>
        <taxon>Metazoa</taxon>
        <taxon>Ecdysozoa</taxon>
        <taxon>Arthropoda</taxon>
        <taxon>Hexapoda</taxon>
        <taxon>Insecta</taxon>
        <taxon>Pterygota</taxon>
        <taxon>Neoptera</taxon>
        <taxon>Endopterygota</taxon>
        <taxon>Hymenoptera</taxon>
        <taxon>Apocrita</taxon>
        <taxon>Aculeata</taxon>
        <taxon>Formicoidea</taxon>
        <taxon>Formicidae</taxon>
        <taxon>Formicinae</taxon>
        <taxon>Lasius</taxon>
        <taxon>Lasius</taxon>
    </lineage>
</organism>
<reference evidence="1 2" key="1">
    <citation type="submission" date="2015-04" db="EMBL/GenBank/DDBJ databases">
        <title>Lasius niger genome sequencing.</title>
        <authorList>
            <person name="Konorov E.A."/>
            <person name="Nikitin M.A."/>
            <person name="Kirill M.V."/>
            <person name="Chang P."/>
        </authorList>
    </citation>
    <scope>NUCLEOTIDE SEQUENCE [LARGE SCALE GENOMIC DNA]</scope>
    <source>
        <tissue evidence="1">Whole</tissue>
    </source>
</reference>
<dbReference type="EMBL" id="LBMM01013143">
    <property type="protein sequence ID" value="KMQ85801.1"/>
    <property type="molecule type" value="Genomic_DNA"/>
</dbReference>
<dbReference type="Proteomes" id="UP000036403">
    <property type="component" value="Unassembled WGS sequence"/>
</dbReference>
<gene>
    <name evidence="1" type="ORF">RF55_15428</name>
</gene>
<name>A0A0J7K6H5_LASNI</name>
<dbReference type="OrthoDB" id="7546669at2759"/>
<comment type="caution">
    <text evidence="1">The sequence shown here is derived from an EMBL/GenBank/DDBJ whole genome shotgun (WGS) entry which is preliminary data.</text>
</comment>
<keyword evidence="2" id="KW-1185">Reference proteome</keyword>
<accession>A0A0J7K6H5</accession>
<dbReference type="PANTHER" id="PTHR22954:SF3">
    <property type="entry name" value="PROTEIN CBG08539"/>
    <property type="match status" value="1"/>
</dbReference>
<dbReference type="Pfam" id="PF03564">
    <property type="entry name" value="DUF1759"/>
    <property type="match status" value="1"/>
</dbReference>
<evidence type="ECO:0000313" key="2">
    <source>
        <dbReference type="Proteomes" id="UP000036403"/>
    </source>
</evidence>
<sequence>MSQDLHHLLIKQELTIKSIKRVLVNYKKLSKPNISLSKTKGRLSNLEDLWATCQTLHVRLMQTATAEEQKTTPYFAKDEILDAEDAFLEAADYLNDMIGKFAKVETGSSDTDNESSFRDSLSGTSLQLPRISLPKFSGNFSEWENFRGIFESLVAANESLSNIQKLHYLKASLTGDAALLVNNIRVCDANYLA</sequence>
<proteinExistence type="predicted"/>